<accession>A0A0M3UKF7</accession>
<dbReference type="GeneID" id="26632146"/>
<feature type="transmembrane region" description="Helical" evidence="1">
    <location>
        <begin position="143"/>
        <end position="164"/>
    </location>
</feature>
<keyword evidence="3" id="KW-1185">Reference proteome</keyword>
<gene>
    <name evidence="2" type="ORF">SEA_ARCHIE_39</name>
</gene>
<feature type="transmembrane region" description="Helical" evidence="1">
    <location>
        <begin position="84"/>
        <end position="103"/>
    </location>
</feature>
<reference evidence="2 3" key="1">
    <citation type="submission" date="2015-08" db="EMBL/GenBank/DDBJ databases">
        <authorList>
            <person name="Clarke R.M."/>
            <person name="Taylor B.J."/>
            <person name="Thorniley A.J."/>
            <person name="Dasenko M.A."/>
            <person name="Denver D.R."/>
            <person name="Garcia-Ruiz H."/>
            <person name="Hoyer J.S."/>
            <person name="Jogdeo S."/>
            <person name="Sullivan C.M."/>
            <person name="Peterson M.R."/>
            <person name="Rowley E.R."/>
            <person name="Schnitzler C.E."/>
            <person name="Vining K.J."/>
            <person name="Almabruk K.H."/>
            <person name="Banawas S."/>
            <person name="Beatty C."/>
            <person name="Bullock C.J."/>
            <person name="Cappellazzi J.E."/>
            <person name="Chagani S.E."/>
            <person name="Chatterjee P."/>
            <person name="Cram E.D."/>
            <person name="Elorriaga M.E."/>
            <person name="Esser M."/>
            <person name="Fellows E.J."/>
            <person name="Garcia G.R."/>
            <person name="Gullaba J.M."/>
            <person name="Kinsley M.A."/>
            <person name="Luo F."/>
            <person name="McGinnis M."/>
            <person name="Paquette C.E."/>
            <person name="Reddekopp R.L."/>
            <person name="Rosen K.L."/>
            <person name="Sahlfeld L.M."/>
            <person name="Vondras A.M."/>
            <person name="Wang J.X."/>
            <person name="Weiss E.S."/>
            <person name="Wernick R."/>
            <person name="Abuelizz H.A."/>
            <person name="Amaro Y."/>
            <person name="Archer C.L."/>
            <person name="Basu A."/>
            <person name="Bellinger M.R."/>
            <person name="Johnson S.F."/>
            <person name="Kitchen S.A."/>
            <person name="Li M."/>
            <person name="Morey-Castro K.E."/>
            <person name="Lavalleur H.J."/>
            <person name="Rangel L.J."/>
            <person name="Ree J.F."/>
            <person name="Shay S.D."/>
            <person name="Sheng Y."/>
            <person name="Smyth J.C."/>
            <person name="Stamm E.A."/>
            <person name="Taylor C.R."/>
            <person name="Vining O.B."/>
            <person name="Wanzeck K.M."/>
            <person name="Watson G."/>
            <person name="Bruck A.J."/>
            <person name="Anders K.R."/>
            <person name="Bradley K.W."/>
            <person name="Asai D.J."/>
            <person name="Bowman C.A."/>
            <person name="Russell D.A."/>
            <person name="Pope W.H."/>
            <person name="Jacobs-Sera D."/>
            <person name="Hendrix R.W."/>
            <person name="Hatfull G.F."/>
        </authorList>
    </citation>
    <scope>NUCLEOTIDE SEQUENCE [LARGE SCALE GENOMIC DNA]</scope>
</reference>
<dbReference type="KEGG" id="vg:26632146"/>
<keyword evidence="1" id="KW-1133">Transmembrane helix</keyword>
<evidence type="ECO:0000313" key="3">
    <source>
        <dbReference type="Proteomes" id="UP000201697"/>
    </source>
</evidence>
<sequence length="259" mass="29305">MLEQLHLANELTSLVDHALMWTLIAVGIANQVLRRNTWHIRWETGPTASSALVLTALALLSPWLSVFNPLSPNTFSYSHISAQFLVGHIMLMIGYAVFLGGLIERMDWTRPYKDALLNSHLGVPLTVTTPTIVGLWVTGDHAAITPLTIAVYAWLLTHTCWLFWRIRQTDPRSPLIANLYLIATGLALAAPITIGVAEGRWPWRITVIAASLWMVTMSLSWSRKQRHLKAHMWRRIRAEKPLKRRVKNRPTPKQLDGAF</sequence>
<evidence type="ECO:0000313" key="2">
    <source>
        <dbReference type="EMBL" id="ALF00345.1"/>
    </source>
</evidence>
<keyword evidence="1" id="KW-0472">Membrane</keyword>
<feature type="transmembrane region" description="Helical" evidence="1">
    <location>
        <begin position="203"/>
        <end position="222"/>
    </location>
</feature>
<dbReference type="EMBL" id="KT591489">
    <property type="protein sequence ID" value="ALF00345.1"/>
    <property type="molecule type" value="Genomic_DNA"/>
</dbReference>
<dbReference type="Proteomes" id="UP000201697">
    <property type="component" value="Segment"/>
</dbReference>
<keyword evidence="1" id="KW-0812">Transmembrane</keyword>
<feature type="transmembrane region" description="Helical" evidence="1">
    <location>
        <begin position="115"/>
        <end position="137"/>
    </location>
</feature>
<evidence type="ECO:0000256" key="1">
    <source>
        <dbReference type="SAM" id="Phobius"/>
    </source>
</evidence>
<dbReference type="OrthoDB" id="9635at10239"/>
<feature type="transmembrane region" description="Helical" evidence="1">
    <location>
        <begin position="14"/>
        <end position="33"/>
    </location>
</feature>
<dbReference type="RefSeq" id="YP_009205506.1">
    <property type="nucleotide sequence ID" value="NC_028878.1"/>
</dbReference>
<feature type="transmembrane region" description="Helical" evidence="1">
    <location>
        <begin position="176"/>
        <end position="197"/>
    </location>
</feature>
<feature type="transmembrane region" description="Helical" evidence="1">
    <location>
        <begin position="45"/>
        <end position="64"/>
    </location>
</feature>
<organism evidence="2 3">
    <name type="scientific">Mycobacterium phage Archie</name>
    <dbReference type="NCBI Taxonomy" id="1718599"/>
    <lineage>
        <taxon>Viruses</taxon>
        <taxon>Duplodnaviria</taxon>
        <taxon>Heunggongvirae</taxon>
        <taxon>Uroviricota</taxon>
        <taxon>Caudoviricetes</taxon>
        <taxon>Vilmaviridae</taxon>
        <taxon>Lclasvirinae</taxon>
        <taxon>Faithunavirus</taxon>
        <taxon>Faithunavirus archie</taxon>
    </lineage>
</organism>
<proteinExistence type="predicted"/>
<protein>
    <submittedName>
        <fullName evidence="2">Uncharacterized protein</fullName>
    </submittedName>
</protein>
<name>A0A0M3UKF7_9CAUD</name>